<dbReference type="Proteomes" id="UP001322138">
    <property type="component" value="Unassembled WGS sequence"/>
</dbReference>
<feature type="compositionally biased region" description="Polar residues" evidence="1">
    <location>
        <begin position="162"/>
        <end position="171"/>
    </location>
</feature>
<proteinExistence type="predicted"/>
<dbReference type="RefSeq" id="XP_062731191.1">
    <property type="nucleotide sequence ID" value="XM_062879928.1"/>
</dbReference>
<organism evidence="2 3">
    <name type="scientific">Podospora bellae-mahoneyi</name>
    <dbReference type="NCBI Taxonomy" id="2093777"/>
    <lineage>
        <taxon>Eukaryota</taxon>
        <taxon>Fungi</taxon>
        <taxon>Dikarya</taxon>
        <taxon>Ascomycota</taxon>
        <taxon>Pezizomycotina</taxon>
        <taxon>Sordariomycetes</taxon>
        <taxon>Sordariomycetidae</taxon>
        <taxon>Sordariales</taxon>
        <taxon>Podosporaceae</taxon>
        <taxon>Podospora</taxon>
    </lineage>
</organism>
<dbReference type="GeneID" id="87899410"/>
<evidence type="ECO:0000256" key="1">
    <source>
        <dbReference type="SAM" id="MobiDB-lite"/>
    </source>
</evidence>
<name>A0ABR0FGT5_9PEZI</name>
<gene>
    <name evidence="2" type="ORF">QC761_507075</name>
</gene>
<comment type="caution">
    <text evidence="2">The sequence shown here is derived from an EMBL/GenBank/DDBJ whole genome shotgun (WGS) entry which is preliminary data.</text>
</comment>
<evidence type="ECO:0000313" key="3">
    <source>
        <dbReference type="Proteomes" id="UP001322138"/>
    </source>
</evidence>
<feature type="region of interest" description="Disordered" evidence="1">
    <location>
        <begin position="152"/>
        <end position="171"/>
    </location>
</feature>
<reference evidence="2 3" key="1">
    <citation type="journal article" date="2023" name="bioRxiv">
        <title>High-quality genome assemblies of four members of thePodospora anserinaspecies complex.</title>
        <authorList>
            <person name="Ament-Velasquez S.L."/>
            <person name="Vogan A.A."/>
            <person name="Wallerman O."/>
            <person name="Hartmann F."/>
            <person name="Gautier V."/>
            <person name="Silar P."/>
            <person name="Giraud T."/>
            <person name="Johannesson H."/>
        </authorList>
    </citation>
    <scope>NUCLEOTIDE SEQUENCE [LARGE SCALE GENOMIC DNA]</scope>
    <source>
        <strain evidence="2 3">CBS 112042</strain>
    </source>
</reference>
<keyword evidence="3" id="KW-1185">Reference proteome</keyword>
<evidence type="ECO:0000313" key="2">
    <source>
        <dbReference type="EMBL" id="KAK4642215.1"/>
    </source>
</evidence>
<protein>
    <submittedName>
        <fullName evidence="2">Uncharacterized protein</fullName>
    </submittedName>
</protein>
<dbReference type="EMBL" id="JAFFGZ010000007">
    <property type="protein sequence ID" value="KAK4642215.1"/>
    <property type="molecule type" value="Genomic_DNA"/>
</dbReference>
<accession>A0ABR0FGT5</accession>
<sequence>MSDRPIIERTLKSLFPNKDITREPFYLESLNLTTQNFITTKLKHTCRRHSSNISPAHLGVFLSKASAIDAVIRFHKGREGTLDGPLTTLSQCQQWFQAFSLQKMASANKSTGGYTLDPSQSADLLIPLTLWPKDNDDRLEIVRLLLQDTGCDPTEPAPVPAGTSSAGPLTG</sequence>